<feature type="transmembrane region" description="Helical" evidence="6">
    <location>
        <begin position="70"/>
        <end position="90"/>
    </location>
</feature>
<dbReference type="CDD" id="cd10323">
    <property type="entry name" value="SLC-NCS1sbd"/>
    <property type="match status" value="1"/>
</dbReference>
<comment type="caution">
    <text evidence="7">The sequence shown here is derived from an EMBL/GenBank/DDBJ whole genome shotgun (WGS) entry which is preliminary data.</text>
</comment>
<feature type="transmembrane region" description="Helical" evidence="6">
    <location>
        <begin position="433"/>
        <end position="452"/>
    </location>
</feature>
<dbReference type="Pfam" id="PF02133">
    <property type="entry name" value="Transp_cyt_pur"/>
    <property type="match status" value="1"/>
</dbReference>
<evidence type="ECO:0000256" key="4">
    <source>
        <dbReference type="ARBA" id="ARBA00022989"/>
    </source>
</evidence>
<feature type="transmembrane region" description="Helical" evidence="6">
    <location>
        <begin position="410"/>
        <end position="427"/>
    </location>
</feature>
<accession>A0ABU8EZS8</accession>
<keyword evidence="3 6" id="KW-0812">Transmembrane</keyword>
<evidence type="ECO:0000256" key="6">
    <source>
        <dbReference type="SAM" id="Phobius"/>
    </source>
</evidence>
<gene>
    <name evidence="7" type="ORF">WAX74_01185</name>
</gene>
<keyword evidence="8" id="KW-1185">Reference proteome</keyword>
<feature type="transmembrane region" description="Helical" evidence="6">
    <location>
        <begin position="110"/>
        <end position="132"/>
    </location>
</feature>
<comment type="subcellular location">
    <subcellularLocation>
        <location evidence="1">Membrane</location>
        <topology evidence="1">Multi-pass membrane protein</topology>
    </subcellularLocation>
</comment>
<keyword evidence="5 6" id="KW-0472">Membrane</keyword>
<evidence type="ECO:0000256" key="1">
    <source>
        <dbReference type="ARBA" id="ARBA00004141"/>
    </source>
</evidence>
<dbReference type="InterPro" id="IPR045225">
    <property type="entry name" value="Uracil/uridine/allantoin_perm"/>
</dbReference>
<dbReference type="PANTHER" id="PTHR30618">
    <property type="entry name" value="NCS1 FAMILY PURINE/PYRIMIDINE TRANSPORTER"/>
    <property type="match status" value="1"/>
</dbReference>
<feature type="transmembrane region" description="Helical" evidence="6">
    <location>
        <begin position="259"/>
        <end position="280"/>
    </location>
</feature>
<evidence type="ECO:0000313" key="8">
    <source>
        <dbReference type="Proteomes" id="UP001364890"/>
    </source>
</evidence>
<dbReference type="Gene3D" id="1.10.4160.10">
    <property type="entry name" value="Hydantoin permease"/>
    <property type="match status" value="1"/>
</dbReference>
<evidence type="ECO:0000256" key="2">
    <source>
        <dbReference type="ARBA" id="ARBA00008974"/>
    </source>
</evidence>
<feature type="transmembrane region" description="Helical" evidence="6">
    <location>
        <begin position="152"/>
        <end position="173"/>
    </location>
</feature>
<evidence type="ECO:0000256" key="5">
    <source>
        <dbReference type="ARBA" id="ARBA00023136"/>
    </source>
</evidence>
<dbReference type="PANTHER" id="PTHR30618:SF0">
    <property type="entry name" value="PURINE-URACIL PERMEASE NCS1"/>
    <property type="match status" value="1"/>
</dbReference>
<evidence type="ECO:0000256" key="3">
    <source>
        <dbReference type="ARBA" id="ARBA00022692"/>
    </source>
</evidence>
<feature type="transmembrane region" description="Helical" evidence="6">
    <location>
        <begin position="335"/>
        <end position="357"/>
    </location>
</feature>
<sequence>MSTTNESYDTTETQIEHITGLDESLHPKSNQERTVKPKDYVFMWLGDGVNIGNMTLGASVIVAGIATLNIFQTMLAALIAIGIISTIFALNDRLGYRKGIPYVIQLRMSFGTKGTVISSLLRGIPAIVWYGIQSWIGGTALNEIAKIVTNGSFDNIFICFVALQLFQIVLSQFGFHAIKWVETVASIVFIIGLIYVFGILLTQYSTEITQTWVQAEGSWGLPFFGLIMVFLGNYAGIFVSAADYSRELTTGLSDKKRGALYFIPITVSYGFVIVIGAMLAAATGVTNPAMALPMIIDNPYISVGVSAFIVITVIATNMVANIVPPTYVITLLTKLKYKASAAIAGLLAIGAFPWLLIKEESATGLNMFVLIYSAFLGPVVAILLVEYYILRKQRVNTTDLYDEKGPYAGYNPAGMLAMLIGAAAAFIKVDLAWIIGLLVAGLAYYLLSKYAFKGSSFKKGTIFEK</sequence>
<evidence type="ECO:0000313" key="7">
    <source>
        <dbReference type="EMBL" id="MEI4768268.1"/>
    </source>
</evidence>
<dbReference type="RefSeq" id="WP_336495829.1">
    <property type="nucleotide sequence ID" value="NZ_JBAWSY010000001.1"/>
</dbReference>
<feature type="transmembrane region" description="Helical" evidence="6">
    <location>
        <begin position="369"/>
        <end position="390"/>
    </location>
</feature>
<feature type="transmembrane region" description="Helical" evidence="6">
    <location>
        <begin position="300"/>
        <end position="323"/>
    </location>
</feature>
<organism evidence="7 8">
    <name type="scientific">Psychrobacillus mangrovi</name>
    <dbReference type="NCBI Taxonomy" id="3117745"/>
    <lineage>
        <taxon>Bacteria</taxon>
        <taxon>Bacillati</taxon>
        <taxon>Bacillota</taxon>
        <taxon>Bacilli</taxon>
        <taxon>Bacillales</taxon>
        <taxon>Bacillaceae</taxon>
        <taxon>Psychrobacillus</taxon>
    </lineage>
</organism>
<keyword evidence="4 6" id="KW-1133">Transmembrane helix</keyword>
<dbReference type="EMBL" id="JBAWSY010000001">
    <property type="protein sequence ID" value="MEI4768268.1"/>
    <property type="molecule type" value="Genomic_DNA"/>
</dbReference>
<reference evidence="7 8" key="1">
    <citation type="submission" date="2024-01" db="EMBL/GenBank/DDBJ databases">
        <title>Seven novel Bacillus-like species.</title>
        <authorList>
            <person name="Liu G."/>
        </authorList>
    </citation>
    <scope>NUCLEOTIDE SEQUENCE [LARGE SCALE GENOMIC DNA]</scope>
    <source>
        <strain evidence="7 8">FJAT-51614</strain>
    </source>
</reference>
<name>A0ABU8EZS8_9BACI</name>
<comment type="similarity">
    <text evidence="2">Belongs to the purine-cytosine permease (2.A.39) family.</text>
</comment>
<protein>
    <submittedName>
        <fullName evidence="7">NCS1 family transporter</fullName>
    </submittedName>
</protein>
<feature type="transmembrane region" description="Helical" evidence="6">
    <location>
        <begin position="180"/>
        <end position="201"/>
    </location>
</feature>
<dbReference type="Proteomes" id="UP001364890">
    <property type="component" value="Unassembled WGS sequence"/>
</dbReference>
<proteinExistence type="inferred from homology"/>
<feature type="transmembrane region" description="Helical" evidence="6">
    <location>
        <begin position="221"/>
        <end position="239"/>
    </location>
</feature>
<feature type="transmembrane region" description="Helical" evidence="6">
    <location>
        <begin position="41"/>
        <end position="64"/>
    </location>
</feature>
<dbReference type="InterPro" id="IPR001248">
    <property type="entry name" value="Pur-cyt_permease"/>
</dbReference>